<evidence type="ECO:0000313" key="2">
    <source>
        <dbReference type="EMBL" id="CAL2108330.1"/>
    </source>
</evidence>
<dbReference type="InterPro" id="IPR000182">
    <property type="entry name" value="GNAT_dom"/>
</dbReference>
<dbReference type="CDD" id="cd04301">
    <property type="entry name" value="NAT_SF"/>
    <property type="match status" value="1"/>
</dbReference>
<dbReference type="Gene3D" id="3.40.630.30">
    <property type="match status" value="1"/>
</dbReference>
<organism evidence="2 3">
    <name type="scientific">Tenacibaculum vairaonense</name>
    <dbReference type="NCBI Taxonomy" id="3137860"/>
    <lineage>
        <taxon>Bacteria</taxon>
        <taxon>Pseudomonadati</taxon>
        <taxon>Bacteroidota</taxon>
        <taxon>Flavobacteriia</taxon>
        <taxon>Flavobacteriales</taxon>
        <taxon>Flavobacteriaceae</taxon>
        <taxon>Tenacibaculum</taxon>
    </lineage>
</organism>
<dbReference type="PROSITE" id="PS51186">
    <property type="entry name" value="GNAT"/>
    <property type="match status" value="1"/>
</dbReference>
<evidence type="ECO:0000313" key="3">
    <source>
        <dbReference type="Proteomes" id="UP001497602"/>
    </source>
</evidence>
<sequence length="141" mass="15767">MITIEVCQSREEAEKVVAGINNYNDSQTDRILPEVWTPIDLIAKNPEGVIVGGILGGIGYYAGYMIKVLWVAEKERKSGLGAKLLEQAEALAKEKGAKIAILDTFSFQAETFYLKNGYQRFGKIEDYPKKGQSFIFLKKEL</sequence>
<dbReference type="Proteomes" id="UP001497602">
    <property type="component" value="Unassembled WGS sequence"/>
</dbReference>
<dbReference type="EMBL" id="CAXJRC010000044">
    <property type="protein sequence ID" value="CAL2108330.1"/>
    <property type="molecule type" value="Genomic_DNA"/>
</dbReference>
<accession>A0ABP1FD80</accession>
<dbReference type="RefSeq" id="WP_348706742.1">
    <property type="nucleotide sequence ID" value="NZ_CAXIYA010000038.1"/>
</dbReference>
<dbReference type="SUPFAM" id="SSF55729">
    <property type="entry name" value="Acyl-CoA N-acyltransferases (Nat)"/>
    <property type="match status" value="1"/>
</dbReference>
<dbReference type="Pfam" id="PF13508">
    <property type="entry name" value="Acetyltransf_7"/>
    <property type="match status" value="1"/>
</dbReference>
<dbReference type="InterPro" id="IPR016181">
    <property type="entry name" value="Acyl_CoA_acyltransferase"/>
</dbReference>
<comment type="caution">
    <text evidence="2">The sequence shown here is derived from an EMBL/GenBank/DDBJ whole genome shotgun (WGS) entry which is preliminary data.</text>
</comment>
<feature type="domain" description="N-acetyltransferase" evidence="1">
    <location>
        <begin position="2"/>
        <end position="141"/>
    </location>
</feature>
<name>A0ABP1FD80_9FLAO</name>
<reference evidence="2 3" key="1">
    <citation type="submission" date="2024-05" db="EMBL/GenBank/DDBJ databases">
        <authorList>
            <person name="Duchaud E."/>
        </authorList>
    </citation>
    <scope>NUCLEOTIDE SEQUENCE [LARGE SCALE GENOMIC DNA]</scope>
    <source>
        <strain evidence="2">Ena-SAMPLE-TAB-13-05-2024-13:56:06:370-140305</strain>
    </source>
</reference>
<gene>
    <name evidence="2" type="ORF">T190115A13A_70103</name>
</gene>
<keyword evidence="3" id="KW-1185">Reference proteome</keyword>
<proteinExistence type="predicted"/>
<protein>
    <submittedName>
        <fullName evidence="2">Predicted N-acetyltransferase YhbS</fullName>
    </submittedName>
</protein>
<evidence type="ECO:0000259" key="1">
    <source>
        <dbReference type="PROSITE" id="PS51186"/>
    </source>
</evidence>